<evidence type="ECO:0000256" key="2">
    <source>
        <dbReference type="ARBA" id="ARBA00022840"/>
    </source>
</evidence>
<keyword evidence="5" id="KW-1185">Reference proteome</keyword>
<dbReference type="EMBL" id="KL198099">
    <property type="protein sequence ID" value="KDQ07856.1"/>
    <property type="molecule type" value="Genomic_DNA"/>
</dbReference>
<dbReference type="PANTHER" id="PTHR44329">
    <property type="entry name" value="SERINE/THREONINE-PROTEIN KINASE TNNI3K-RELATED"/>
    <property type="match status" value="1"/>
</dbReference>
<dbReference type="STRING" id="930990.A0A067M8G6"/>
<sequence>REARVWNHLIHPNVLPFLGVCTLDSVPYLISPWMENGHALDYVKEHPNADPLRLLVEIANGVNYLHTFKPKPVIHGDLRGPNILISLSGNARIADFGLSELKVDAYDTNYSTPFVVAGHPRWKAPELVRAENGADARRNTTTDVFAFGRVMLELFTGKIPFSDLDEAMVIVKVWGGELPQRP</sequence>
<dbReference type="InterPro" id="IPR000719">
    <property type="entry name" value="Prot_kinase_dom"/>
</dbReference>
<evidence type="ECO:0000256" key="1">
    <source>
        <dbReference type="ARBA" id="ARBA00022741"/>
    </source>
</evidence>
<reference evidence="5" key="1">
    <citation type="journal article" date="2014" name="Proc. Natl. Acad. Sci. U.S.A.">
        <title>Extensive sampling of basidiomycete genomes demonstrates inadequacy of the white-rot/brown-rot paradigm for wood decay fungi.</title>
        <authorList>
            <person name="Riley R."/>
            <person name="Salamov A.A."/>
            <person name="Brown D.W."/>
            <person name="Nagy L.G."/>
            <person name="Floudas D."/>
            <person name="Held B.W."/>
            <person name="Levasseur A."/>
            <person name="Lombard V."/>
            <person name="Morin E."/>
            <person name="Otillar R."/>
            <person name="Lindquist E.A."/>
            <person name="Sun H."/>
            <person name="LaButti K.M."/>
            <person name="Schmutz J."/>
            <person name="Jabbour D."/>
            <person name="Luo H."/>
            <person name="Baker S.E."/>
            <person name="Pisabarro A.G."/>
            <person name="Walton J.D."/>
            <person name="Blanchette R.A."/>
            <person name="Henrissat B."/>
            <person name="Martin F."/>
            <person name="Cullen D."/>
            <person name="Hibbett D.S."/>
            <person name="Grigoriev I.V."/>
        </authorList>
    </citation>
    <scope>NUCLEOTIDE SEQUENCE [LARGE SCALE GENOMIC DNA]</scope>
    <source>
        <strain evidence="5">FD-172 SS1</strain>
    </source>
</reference>
<dbReference type="PANTHER" id="PTHR44329:SF298">
    <property type="entry name" value="MIXED LINEAGE KINASE DOMAIN-LIKE PROTEIN"/>
    <property type="match status" value="1"/>
</dbReference>
<evidence type="ECO:0000313" key="4">
    <source>
        <dbReference type="EMBL" id="KDQ07856.1"/>
    </source>
</evidence>
<dbReference type="Gene3D" id="1.10.510.10">
    <property type="entry name" value="Transferase(Phosphotransferase) domain 1"/>
    <property type="match status" value="1"/>
</dbReference>
<evidence type="ECO:0000259" key="3">
    <source>
        <dbReference type="PROSITE" id="PS50011"/>
    </source>
</evidence>
<evidence type="ECO:0000313" key="5">
    <source>
        <dbReference type="Proteomes" id="UP000027195"/>
    </source>
</evidence>
<dbReference type="Pfam" id="PF07714">
    <property type="entry name" value="PK_Tyr_Ser-Thr"/>
    <property type="match status" value="1"/>
</dbReference>
<gene>
    <name evidence="4" type="ORF">BOTBODRAFT_95678</name>
</gene>
<dbReference type="InParanoid" id="A0A067M8G6"/>
<dbReference type="SUPFAM" id="SSF56112">
    <property type="entry name" value="Protein kinase-like (PK-like)"/>
    <property type="match status" value="1"/>
</dbReference>
<dbReference type="Proteomes" id="UP000027195">
    <property type="component" value="Unassembled WGS sequence"/>
</dbReference>
<dbReference type="InterPro" id="IPR001245">
    <property type="entry name" value="Ser-Thr/Tyr_kinase_cat_dom"/>
</dbReference>
<accession>A0A067M8G6</accession>
<name>A0A067M8G6_BOTB1</name>
<feature type="non-terminal residue" evidence="4">
    <location>
        <position position="182"/>
    </location>
</feature>
<dbReference type="OrthoDB" id="3260205at2759"/>
<dbReference type="InterPro" id="IPR011009">
    <property type="entry name" value="Kinase-like_dom_sf"/>
</dbReference>
<feature type="domain" description="Protein kinase" evidence="3">
    <location>
        <begin position="1"/>
        <end position="182"/>
    </location>
</feature>
<feature type="non-terminal residue" evidence="4">
    <location>
        <position position="1"/>
    </location>
</feature>
<dbReference type="InterPro" id="IPR051681">
    <property type="entry name" value="Ser/Thr_Kinases-Pseudokinases"/>
</dbReference>
<organism evidence="4 5">
    <name type="scientific">Botryobasidium botryosum (strain FD-172 SS1)</name>
    <dbReference type="NCBI Taxonomy" id="930990"/>
    <lineage>
        <taxon>Eukaryota</taxon>
        <taxon>Fungi</taxon>
        <taxon>Dikarya</taxon>
        <taxon>Basidiomycota</taxon>
        <taxon>Agaricomycotina</taxon>
        <taxon>Agaricomycetes</taxon>
        <taxon>Cantharellales</taxon>
        <taxon>Botryobasidiaceae</taxon>
        <taxon>Botryobasidium</taxon>
    </lineage>
</organism>
<dbReference type="PROSITE" id="PS50011">
    <property type="entry name" value="PROTEIN_KINASE_DOM"/>
    <property type="match status" value="1"/>
</dbReference>
<dbReference type="GO" id="GO:0005524">
    <property type="term" value="F:ATP binding"/>
    <property type="evidence" value="ECO:0007669"/>
    <property type="project" value="UniProtKB-KW"/>
</dbReference>
<keyword evidence="2" id="KW-0067">ATP-binding</keyword>
<dbReference type="HOGENOM" id="CLU_000288_7_18_1"/>
<dbReference type="GO" id="GO:0004674">
    <property type="term" value="F:protein serine/threonine kinase activity"/>
    <property type="evidence" value="ECO:0007669"/>
    <property type="project" value="TreeGrafter"/>
</dbReference>
<proteinExistence type="predicted"/>
<dbReference type="AlphaFoldDB" id="A0A067M8G6"/>
<protein>
    <recommendedName>
        <fullName evidence="3">Protein kinase domain-containing protein</fullName>
    </recommendedName>
</protein>
<keyword evidence="1" id="KW-0547">Nucleotide-binding</keyword>